<dbReference type="OrthoDB" id="48775at2"/>
<organism evidence="1 2">
    <name type="scientific">Dialister micraerophilus UPII 345-E</name>
    <dbReference type="NCBI Taxonomy" id="910314"/>
    <lineage>
        <taxon>Bacteria</taxon>
        <taxon>Bacillati</taxon>
        <taxon>Bacillota</taxon>
        <taxon>Negativicutes</taxon>
        <taxon>Veillonellales</taxon>
        <taxon>Veillonellaceae</taxon>
        <taxon>Dialister</taxon>
    </lineage>
</organism>
<dbReference type="EMBL" id="AENT01000027">
    <property type="protein sequence ID" value="EFR42336.1"/>
    <property type="molecule type" value="Genomic_DNA"/>
</dbReference>
<evidence type="ECO:0008006" key="3">
    <source>
        <dbReference type="Google" id="ProtNLM"/>
    </source>
</evidence>
<evidence type="ECO:0000313" key="1">
    <source>
        <dbReference type="EMBL" id="EFR42336.1"/>
    </source>
</evidence>
<protein>
    <recommendedName>
        <fullName evidence="3">Toxin-antitoxin system, antitoxin component, Xre family</fullName>
    </recommendedName>
</protein>
<comment type="caution">
    <text evidence="1">The sequence shown here is derived from an EMBL/GenBank/DDBJ whole genome shotgun (WGS) entry which is preliminary data.</text>
</comment>
<evidence type="ECO:0000313" key="2">
    <source>
        <dbReference type="Proteomes" id="UP000004594"/>
    </source>
</evidence>
<dbReference type="RefSeq" id="WP_007555094.1">
    <property type="nucleotide sequence ID" value="NZ_AENT01000027.1"/>
</dbReference>
<reference evidence="1 2" key="1">
    <citation type="submission" date="2010-11" db="EMBL/GenBank/DDBJ databases">
        <authorList>
            <person name="Durkin A.S."/>
            <person name="Madupu R."/>
            <person name="Torralba M."/>
            <person name="Gillis M."/>
            <person name="Methe B."/>
            <person name="Sutton G."/>
            <person name="Nelson K.E."/>
        </authorList>
    </citation>
    <scope>NUCLEOTIDE SEQUENCE [LARGE SCALE GENOMIC DNA]</scope>
    <source>
        <strain evidence="1 2">UPII 345-E</strain>
    </source>
</reference>
<dbReference type="AlphaFoldDB" id="E4LA78"/>
<gene>
    <name evidence="1" type="ORF">HMPREF9220_0645</name>
</gene>
<proteinExistence type="predicted"/>
<dbReference type="Proteomes" id="UP000004594">
    <property type="component" value="Unassembled WGS sequence"/>
</dbReference>
<accession>E4LA78</accession>
<dbReference type="eggNOG" id="ENOG502ZXS0">
    <property type="taxonomic scope" value="Bacteria"/>
</dbReference>
<sequence>MKTDLLRGKLTEKRKTYKDLSVATNKSINTICQKVNGNTEFTCKEATIIGDLLELSNEEKANIFLS</sequence>
<name>E4LA78_9FIRM</name>